<dbReference type="EMBL" id="KE346076">
    <property type="protein sequence ID" value="EXC25629.1"/>
    <property type="molecule type" value="Genomic_DNA"/>
</dbReference>
<protein>
    <submittedName>
        <fullName evidence="1">Uncharacterized protein</fullName>
    </submittedName>
</protein>
<evidence type="ECO:0000313" key="2">
    <source>
        <dbReference type="Proteomes" id="UP000030645"/>
    </source>
</evidence>
<keyword evidence="2" id="KW-1185">Reference proteome</keyword>
<organism evidence="1 2">
    <name type="scientific">Morus notabilis</name>
    <dbReference type="NCBI Taxonomy" id="981085"/>
    <lineage>
        <taxon>Eukaryota</taxon>
        <taxon>Viridiplantae</taxon>
        <taxon>Streptophyta</taxon>
        <taxon>Embryophyta</taxon>
        <taxon>Tracheophyta</taxon>
        <taxon>Spermatophyta</taxon>
        <taxon>Magnoliopsida</taxon>
        <taxon>eudicotyledons</taxon>
        <taxon>Gunneridae</taxon>
        <taxon>Pentapetalae</taxon>
        <taxon>rosids</taxon>
        <taxon>fabids</taxon>
        <taxon>Rosales</taxon>
        <taxon>Moraceae</taxon>
        <taxon>Moreae</taxon>
        <taxon>Morus</taxon>
    </lineage>
</organism>
<reference evidence="2" key="1">
    <citation type="submission" date="2013-01" db="EMBL/GenBank/DDBJ databases">
        <title>Draft Genome Sequence of a Mulberry Tree, Morus notabilis C.K. Schneid.</title>
        <authorList>
            <person name="He N."/>
            <person name="Zhao S."/>
        </authorList>
    </citation>
    <scope>NUCLEOTIDE SEQUENCE</scope>
</reference>
<dbReference type="Proteomes" id="UP000030645">
    <property type="component" value="Unassembled WGS sequence"/>
</dbReference>
<dbReference type="AlphaFoldDB" id="W9SF89"/>
<gene>
    <name evidence="1" type="ORF">L484_009934</name>
</gene>
<evidence type="ECO:0000313" key="1">
    <source>
        <dbReference type="EMBL" id="EXC25629.1"/>
    </source>
</evidence>
<name>W9SF89_9ROSA</name>
<sequence length="72" mass="7714">MGRAGSAHEMRNCSLAQPTNFAGLGRTLNSIVLGQPSLALYQDGPEQAHGHRPIVASVIEFRIGGVNIINFR</sequence>
<proteinExistence type="predicted"/>
<accession>W9SF89</accession>